<gene>
    <name evidence="1" type="ORF">HNQ65_004834</name>
</gene>
<proteinExistence type="predicted"/>
<organism evidence="1 2">
    <name type="scientific">Prosthecobacter vanneervenii</name>
    <dbReference type="NCBI Taxonomy" id="48466"/>
    <lineage>
        <taxon>Bacteria</taxon>
        <taxon>Pseudomonadati</taxon>
        <taxon>Verrucomicrobiota</taxon>
        <taxon>Verrucomicrobiia</taxon>
        <taxon>Verrucomicrobiales</taxon>
        <taxon>Verrucomicrobiaceae</taxon>
        <taxon>Prosthecobacter</taxon>
    </lineage>
</organism>
<dbReference type="AlphaFoldDB" id="A0A7W8DMN2"/>
<protein>
    <submittedName>
        <fullName evidence="1">Uncharacterized protein (DUF1800 family)</fullName>
    </submittedName>
</protein>
<dbReference type="Pfam" id="PF08811">
    <property type="entry name" value="DUF1800"/>
    <property type="match status" value="1"/>
</dbReference>
<reference evidence="1 2" key="1">
    <citation type="submission" date="2020-08" db="EMBL/GenBank/DDBJ databases">
        <title>Genomic Encyclopedia of Type Strains, Phase IV (KMG-IV): sequencing the most valuable type-strain genomes for metagenomic binning, comparative biology and taxonomic classification.</title>
        <authorList>
            <person name="Goeker M."/>
        </authorList>
    </citation>
    <scope>NUCLEOTIDE SEQUENCE [LARGE SCALE GENOMIC DNA]</scope>
    <source>
        <strain evidence="1 2">DSM 12252</strain>
    </source>
</reference>
<name>A0A7W8DMN2_9BACT</name>
<comment type="caution">
    <text evidence="1">The sequence shown here is derived from an EMBL/GenBank/DDBJ whole genome shotgun (WGS) entry which is preliminary data.</text>
</comment>
<evidence type="ECO:0000313" key="2">
    <source>
        <dbReference type="Proteomes" id="UP000590740"/>
    </source>
</evidence>
<dbReference type="InterPro" id="IPR014917">
    <property type="entry name" value="DUF1800"/>
</dbReference>
<accession>A0A7W8DMN2</accession>
<keyword evidence="2" id="KW-1185">Reference proteome</keyword>
<evidence type="ECO:0000313" key="1">
    <source>
        <dbReference type="EMBL" id="MBB5035225.1"/>
    </source>
</evidence>
<dbReference type="Proteomes" id="UP000590740">
    <property type="component" value="Unassembled WGS sequence"/>
</dbReference>
<sequence length="547" mass="61534">MPATDAPSDLRRWVNRTTFGVSPALLEEVTSAGWEGWVQSQLAPNDKADSDCLKRLKNLRLHIEYDVQPMTTAAAAGTKPMMTAKAAVKVNEDRPLKLLDQPLEKTFSMYGVNEVDYVEKSRAMEEVMMSALLRAVHSRWQVREMLVEFWHNHFNVNAEKDESVLLAMPAYDRDVIRAQALGNFRAMLQGVAQSAAMLFYLDGVESKASPANENFARELFELHTFGARNYLNHLCTKWREVPGALEGKPAGYIDQDVYEAARAFTGWTVENGNEDDDGVKRPNTGRFMVREAWHDPYQKRVLGVEFDSQRPALEDGLRVIDLVARHPATAHFISEKLCRRFVSDEPPETLVKKAAAEFTAALDAPDQIARVMKVILLSPEYRSAPATKFKRPLEFLAGYLRAVGADFAPRMDVVYQLDEMGQRLFRWPTPTGHPDSSGYWQSGTFLLRRWNLPLVLRDESWKGIAAFHFLTLTPADCTTAGQVLDHWSGRLLGGKVEGQSRAALLQVLMDDDDAKDDSEFSGDDKDRDARIGSCVALIAASPEFQYR</sequence>
<dbReference type="EMBL" id="JACHIG010000014">
    <property type="protein sequence ID" value="MBB5035225.1"/>
    <property type="molecule type" value="Genomic_DNA"/>
</dbReference>
<dbReference type="RefSeq" id="WP_184343798.1">
    <property type="nucleotide sequence ID" value="NZ_JACHIG010000014.1"/>
</dbReference>